<dbReference type="FunFam" id="1.10.10.10:FF:000056">
    <property type="entry name" value="IclR family transcriptional regulator"/>
    <property type="match status" value="1"/>
</dbReference>
<organism evidence="9 10">
    <name type="scientific">Glaciecola punicea ACAM 611</name>
    <dbReference type="NCBI Taxonomy" id="1121923"/>
    <lineage>
        <taxon>Bacteria</taxon>
        <taxon>Pseudomonadati</taxon>
        <taxon>Pseudomonadota</taxon>
        <taxon>Gammaproteobacteria</taxon>
        <taxon>Alteromonadales</taxon>
        <taxon>Alteromonadaceae</taxon>
        <taxon>Glaciecola</taxon>
    </lineage>
</organism>
<evidence type="ECO:0000256" key="3">
    <source>
        <dbReference type="ARBA" id="ARBA00023163"/>
    </source>
</evidence>
<dbReference type="GO" id="GO:0003700">
    <property type="term" value="F:DNA-binding transcription factor activity"/>
    <property type="evidence" value="ECO:0007669"/>
    <property type="project" value="TreeGrafter"/>
</dbReference>
<comment type="caution">
    <text evidence="9">The sequence shown here is derived from an EMBL/GenBank/DDBJ whole genome shotgun (WGS) entry which is preliminary data.</text>
</comment>
<reference evidence="9 10" key="1">
    <citation type="journal article" date="2012" name="J. Bacteriol.">
        <title>Genome sequence of proteorhodopsin-containing sea ice bacterium Glaciecola punicea ACAM 611T.</title>
        <authorList>
            <person name="Qin Q.-L."/>
            <person name="Xie B.-B."/>
            <person name="Shu Y.-L."/>
            <person name="Rong J.-C."/>
            <person name="Zhao D.-L."/>
            <person name="Zhang X.-Y."/>
            <person name="Chen X.-L."/>
            <person name="Zhou B.-C."/>
            <person name="Zhanga Y.-Z."/>
        </authorList>
    </citation>
    <scope>NUCLEOTIDE SEQUENCE [LARGE SCALE GENOMIC DNA]</scope>
    <source>
        <strain evidence="9 10">ACAM 611</strain>
    </source>
</reference>
<feature type="domain" description="IclR-ED" evidence="8">
    <location>
        <begin position="88"/>
        <end position="271"/>
    </location>
</feature>
<dbReference type="InterPro" id="IPR036388">
    <property type="entry name" value="WH-like_DNA-bd_sf"/>
</dbReference>
<evidence type="ECO:0000256" key="4">
    <source>
        <dbReference type="ARBA" id="ARBA00040379"/>
    </source>
</evidence>
<dbReference type="InterPro" id="IPR050707">
    <property type="entry name" value="HTH_MetabolicPath_Reg"/>
</dbReference>
<dbReference type="OrthoDB" id="9807558at2"/>
<evidence type="ECO:0000256" key="1">
    <source>
        <dbReference type="ARBA" id="ARBA00023015"/>
    </source>
</evidence>
<keyword evidence="10" id="KW-1185">Reference proteome</keyword>
<dbReference type="InterPro" id="IPR029016">
    <property type="entry name" value="GAF-like_dom_sf"/>
</dbReference>
<dbReference type="InterPro" id="IPR054844">
    <property type="entry name" value="TransRegBhcR"/>
</dbReference>
<dbReference type="RefSeq" id="WP_006005057.1">
    <property type="nucleotide sequence ID" value="NZ_BAET01000014.1"/>
</dbReference>
<keyword evidence="2" id="KW-0238">DNA-binding</keyword>
<dbReference type="EMBL" id="BAET01000014">
    <property type="protein sequence ID" value="GAB55713.1"/>
    <property type="molecule type" value="Genomic_DNA"/>
</dbReference>
<gene>
    <name evidence="9" type="primary">iclR</name>
    <name evidence="9" type="ORF">GPUN_1596</name>
</gene>
<evidence type="ECO:0000259" key="8">
    <source>
        <dbReference type="PROSITE" id="PS51078"/>
    </source>
</evidence>
<accession>H5TBN6</accession>
<dbReference type="Pfam" id="PF01614">
    <property type="entry name" value="IclR_C"/>
    <property type="match status" value="1"/>
</dbReference>
<protein>
    <recommendedName>
        <fullName evidence="4">HTH-type transcriptional repressor AllR</fullName>
    </recommendedName>
    <alternativeName>
        <fullName evidence="5">Negative regulator of allantoin and glyoxylate utilization operons</fullName>
    </alternativeName>
</protein>
<dbReference type="Gene3D" id="1.10.10.10">
    <property type="entry name" value="Winged helix-like DNA-binding domain superfamily/Winged helix DNA-binding domain"/>
    <property type="match status" value="1"/>
</dbReference>
<dbReference type="SUPFAM" id="SSF46785">
    <property type="entry name" value="Winged helix' DNA-binding domain"/>
    <property type="match status" value="1"/>
</dbReference>
<dbReference type="PANTHER" id="PTHR30136">
    <property type="entry name" value="HELIX-TURN-HELIX TRANSCRIPTIONAL REGULATOR, ICLR FAMILY"/>
    <property type="match status" value="1"/>
</dbReference>
<dbReference type="SMART" id="SM00346">
    <property type="entry name" value="HTH_ICLR"/>
    <property type="match status" value="1"/>
</dbReference>
<feature type="domain" description="HTH iclR-type" evidence="7">
    <location>
        <begin position="26"/>
        <end position="87"/>
    </location>
</feature>
<dbReference type="PROSITE" id="PS51078">
    <property type="entry name" value="ICLR_ED"/>
    <property type="match status" value="1"/>
</dbReference>
<evidence type="ECO:0000259" key="7">
    <source>
        <dbReference type="PROSITE" id="PS51077"/>
    </source>
</evidence>
<dbReference type="InterPro" id="IPR036390">
    <property type="entry name" value="WH_DNA-bd_sf"/>
</dbReference>
<dbReference type="NCBIfam" id="NF045644">
    <property type="entry name" value="TransRegBhcR"/>
    <property type="match status" value="1"/>
</dbReference>
<dbReference type="AlphaFoldDB" id="H5TBN6"/>
<dbReference type="PROSITE" id="PS51077">
    <property type="entry name" value="HTH_ICLR"/>
    <property type="match status" value="1"/>
</dbReference>
<evidence type="ECO:0000313" key="9">
    <source>
        <dbReference type="EMBL" id="GAB55713.1"/>
    </source>
</evidence>
<reference evidence="9 10" key="2">
    <citation type="journal article" date="2017" name="Antonie Van Leeuwenhoek">
        <title>Rhizobium rhizosphaerae sp. nov., a novel species isolated from rice rhizosphere.</title>
        <authorList>
            <person name="Zhao J.J."/>
            <person name="Zhang J."/>
            <person name="Zhang R.J."/>
            <person name="Zhang C.W."/>
            <person name="Yin H.Q."/>
            <person name="Zhang X.X."/>
        </authorList>
    </citation>
    <scope>NUCLEOTIDE SEQUENCE [LARGE SCALE GENOMIC DNA]</scope>
    <source>
        <strain evidence="9 10">ACAM 611</strain>
    </source>
</reference>
<keyword evidence="3" id="KW-0804">Transcription</keyword>
<dbReference type="InterPro" id="IPR005471">
    <property type="entry name" value="Tscrpt_reg_IclR_N"/>
</dbReference>
<dbReference type="InterPro" id="IPR014757">
    <property type="entry name" value="Tscrpt_reg_IclR_C"/>
</dbReference>
<dbReference type="GO" id="GO:0045892">
    <property type="term" value="P:negative regulation of DNA-templated transcription"/>
    <property type="evidence" value="ECO:0007669"/>
    <property type="project" value="TreeGrafter"/>
</dbReference>
<keyword evidence="1" id="KW-0805">Transcription regulation</keyword>
<dbReference type="Proteomes" id="UP000053586">
    <property type="component" value="Unassembled WGS sequence"/>
</dbReference>
<sequence length="276" mass="29616">MAEQPASKKPRGRPKSQFSDLSGGTIQALDRGISLLVTLSKEGELSLTDLALSVGMPPSTAHRMLSTLQKHGFVELDAASQQWAVGLEAFRVGSSYLERTNLVDSARAVMRDLAQQSGETTNLAIADNGDVVFISQIESHKPIRAFFLPGTRGFMHASGIGKALLANFSRAEVEKILQKKGCPEFTAKTITTPSALFAELEIIKQRGWALDDEERFLGMQCIAAPIYNSFSEAIAGVSVSGPTVSFLNNSIAEIGHRVKQAAAKITDSIGGVTPKR</sequence>
<dbReference type="eggNOG" id="COG1414">
    <property type="taxonomic scope" value="Bacteria"/>
</dbReference>
<evidence type="ECO:0000313" key="10">
    <source>
        <dbReference type="Proteomes" id="UP000053586"/>
    </source>
</evidence>
<name>H5TBN6_9ALTE</name>
<dbReference type="GO" id="GO:0003677">
    <property type="term" value="F:DNA binding"/>
    <property type="evidence" value="ECO:0007669"/>
    <property type="project" value="UniProtKB-KW"/>
</dbReference>
<feature type="region of interest" description="Disordered" evidence="6">
    <location>
        <begin position="1"/>
        <end position="22"/>
    </location>
</feature>
<evidence type="ECO:0000256" key="5">
    <source>
        <dbReference type="ARBA" id="ARBA00042627"/>
    </source>
</evidence>
<dbReference type="PANTHER" id="PTHR30136:SF24">
    <property type="entry name" value="HTH-TYPE TRANSCRIPTIONAL REPRESSOR ALLR"/>
    <property type="match status" value="1"/>
</dbReference>
<evidence type="ECO:0000256" key="6">
    <source>
        <dbReference type="SAM" id="MobiDB-lite"/>
    </source>
</evidence>
<dbReference type="SUPFAM" id="SSF55781">
    <property type="entry name" value="GAF domain-like"/>
    <property type="match status" value="1"/>
</dbReference>
<evidence type="ECO:0000256" key="2">
    <source>
        <dbReference type="ARBA" id="ARBA00023125"/>
    </source>
</evidence>
<proteinExistence type="predicted"/>
<dbReference type="Pfam" id="PF09339">
    <property type="entry name" value="HTH_IclR"/>
    <property type="match status" value="1"/>
</dbReference>
<dbReference type="STRING" id="56804.BAE46_09715"/>
<dbReference type="Gene3D" id="3.30.450.40">
    <property type="match status" value="1"/>
</dbReference>